<dbReference type="AlphaFoldDB" id="A0A0P6D4S7"/>
<sequence length="62" mass="6947">MPLDSSSDLDRVLLIWNSFTCTVCKMRSFCFRDAGKMTSSPFLYHLTSSVIGPAIRPSSLMK</sequence>
<organism evidence="1">
    <name type="scientific">Daphnia magna</name>
    <dbReference type="NCBI Taxonomy" id="35525"/>
    <lineage>
        <taxon>Eukaryota</taxon>
        <taxon>Metazoa</taxon>
        <taxon>Ecdysozoa</taxon>
        <taxon>Arthropoda</taxon>
        <taxon>Crustacea</taxon>
        <taxon>Branchiopoda</taxon>
        <taxon>Diplostraca</taxon>
        <taxon>Cladocera</taxon>
        <taxon>Anomopoda</taxon>
        <taxon>Daphniidae</taxon>
        <taxon>Daphnia</taxon>
    </lineage>
</organism>
<reference evidence="1" key="1">
    <citation type="submission" date="2015-10" db="EMBL/GenBank/DDBJ databases">
        <title>EvidentialGene: Evidence-directed Construction of Complete mRNA Transcriptomes without Genomes.</title>
        <authorList>
            <person name="Gilbert D.G."/>
        </authorList>
    </citation>
    <scope>NUCLEOTIDE SEQUENCE</scope>
</reference>
<name>A0A0P6D4S7_9CRUS</name>
<protein>
    <submittedName>
        <fullName evidence="1">Uncharacterized protein</fullName>
    </submittedName>
</protein>
<evidence type="ECO:0000313" key="1">
    <source>
        <dbReference type="EMBL" id="JAN94268.1"/>
    </source>
</evidence>
<accession>A0A0P6D4S7</accession>
<proteinExistence type="predicted"/>
<dbReference type="EMBL" id="GDIQ01000469">
    <property type="protein sequence ID" value="JAN94268.1"/>
    <property type="molecule type" value="Transcribed_RNA"/>
</dbReference>